<evidence type="ECO:0000313" key="3">
    <source>
        <dbReference type="Proteomes" id="UP000031623"/>
    </source>
</evidence>
<feature type="transmembrane region" description="Helical" evidence="1">
    <location>
        <begin position="138"/>
        <end position="156"/>
    </location>
</feature>
<dbReference type="AlphaFoldDB" id="A0A090ABK9"/>
<keyword evidence="1" id="KW-0472">Membrane</keyword>
<organism evidence="2 3">
    <name type="scientific">Thioploca ingrica</name>
    <dbReference type="NCBI Taxonomy" id="40754"/>
    <lineage>
        <taxon>Bacteria</taxon>
        <taxon>Pseudomonadati</taxon>
        <taxon>Pseudomonadota</taxon>
        <taxon>Gammaproteobacteria</taxon>
        <taxon>Thiotrichales</taxon>
        <taxon>Thiotrichaceae</taxon>
        <taxon>Thioploca</taxon>
    </lineage>
</organism>
<protein>
    <submittedName>
        <fullName evidence="2">Putative membrane protein</fullName>
    </submittedName>
</protein>
<dbReference type="HOGENOM" id="CLU_025380_1_1_6"/>
<reference evidence="2" key="1">
    <citation type="journal article" date="2014" name="ISME J.">
        <title>Ecophysiology of Thioploca ingrica as revealed by the complete genome sequence supplemented with proteomic evidence.</title>
        <authorList>
            <person name="Kojima H."/>
            <person name="Ogura Y."/>
            <person name="Yamamoto N."/>
            <person name="Togashi T."/>
            <person name="Mori H."/>
            <person name="Watanabe T."/>
            <person name="Nemoto F."/>
            <person name="Kurokawa K."/>
            <person name="Hayashi T."/>
            <person name="Fukui M."/>
        </authorList>
    </citation>
    <scope>NUCLEOTIDE SEQUENCE [LARGE SCALE GENOMIC DNA]</scope>
</reference>
<sequence>MICLQKPESVFILFGFIFGVLVILITPPFQVPDEHSHFFRALEVSQGDLIPTVNGNVAGGLIPVNAIATGGELAGYLAFNPQSKQSFEKLAYFFKLPPEPLKKQFAKSTAYPPVPYLPPLIGISVGKLFHLSWLKTMYLGRVTSLFVWLLCLYLTIKVIPTSKWLVVVLALSPMTIFQAASLSADSLTIALSFLFIAIFLKLALEENIKFTPLVITLLIIIAILISLCKQAYISLIFLFFLIPIKKLGLKRYGLFFSLMFLFTVSSLVFWYHLAREAYATFPFQHFKLTTSYHEQLSFILTHPLQYLVVLFNTIKLYGVQLIEGFIGKLGWLDTSLPRWLLFLHAAMLIFYALTDSKPGVTISLFQKIIIFTVWLGSIILIFTLLYLTIAPIGHPVVETLQGRYFIPIGILFFLLFYNNYFQLKQETLLFITIGYIPLLLTTMLAALINRYYVQLF</sequence>
<dbReference type="STRING" id="40754.THII_0721"/>
<keyword evidence="3" id="KW-1185">Reference proteome</keyword>
<dbReference type="EMBL" id="AP014633">
    <property type="protein sequence ID" value="BAP55018.1"/>
    <property type="molecule type" value="Genomic_DNA"/>
</dbReference>
<dbReference type="Pfam" id="PF09913">
    <property type="entry name" value="DUF2142"/>
    <property type="match status" value="1"/>
</dbReference>
<evidence type="ECO:0000256" key="1">
    <source>
        <dbReference type="SAM" id="Phobius"/>
    </source>
</evidence>
<evidence type="ECO:0000313" key="2">
    <source>
        <dbReference type="EMBL" id="BAP55018.1"/>
    </source>
</evidence>
<keyword evidence="1" id="KW-0812">Transmembrane</keyword>
<dbReference type="OrthoDB" id="2220917at2"/>
<name>A0A090ABK9_9GAMM</name>
<dbReference type="InterPro" id="IPR018674">
    <property type="entry name" value="DUF2142_membrane"/>
</dbReference>
<feature type="transmembrane region" description="Helical" evidence="1">
    <location>
        <begin position="404"/>
        <end position="421"/>
    </location>
</feature>
<feature type="transmembrane region" description="Helical" evidence="1">
    <location>
        <begin position="12"/>
        <end position="31"/>
    </location>
</feature>
<feature type="transmembrane region" description="Helical" evidence="1">
    <location>
        <begin position="368"/>
        <end position="392"/>
    </location>
</feature>
<accession>A0A090ABK9</accession>
<feature type="transmembrane region" description="Helical" evidence="1">
    <location>
        <begin position="339"/>
        <end position="356"/>
    </location>
</feature>
<gene>
    <name evidence="2" type="ORF">THII_0721</name>
</gene>
<feature type="transmembrane region" description="Helical" evidence="1">
    <location>
        <begin position="210"/>
        <end position="242"/>
    </location>
</feature>
<dbReference type="Proteomes" id="UP000031623">
    <property type="component" value="Chromosome"/>
</dbReference>
<keyword evidence="1" id="KW-1133">Transmembrane helix</keyword>
<feature type="transmembrane region" description="Helical" evidence="1">
    <location>
        <begin position="254"/>
        <end position="273"/>
    </location>
</feature>
<feature type="transmembrane region" description="Helical" evidence="1">
    <location>
        <begin position="187"/>
        <end position="204"/>
    </location>
</feature>
<feature type="transmembrane region" description="Helical" evidence="1">
    <location>
        <begin position="428"/>
        <end position="448"/>
    </location>
</feature>
<dbReference type="KEGG" id="tig:THII_0721"/>
<proteinExistence type="predicted"/>